<feature type="region of interest" description="Disordered" evidence="1">
    <location>
        <begin position="38"/>
        <end position="70"/>
    </location>
</feature>
<evidence type="ECO:0000256" key="1">
    <source>
        <dbReference type="SAM" id="MobiDB-lite"/>
    </source>
</evidence>
<gene>
    <name evidence="2" type="ORF">LXN57_36560</name>
</gene>
<dbReference type="EMBL" id="JAMQOL010000054">
    <property type="protein sequence ID" value="MCM4083083.1"/>
    <property type="molecule type" value="Genomic_DNA"/>
</dbReference>
<proteinExistence type="predicted"/>
<reference evidence="2 3" key="1">
    <citation type="submission" date="2022-06" db="EMBL/GenBank/DDBJ databases">
        <title>Actinoplanes abujensis sp. nov., isolated from Nigerian arid soil.</title>
        <authorList>
            <person name="Ding P."/>
        </authorList>
    </citation>
    <scope>NUCLEOTIDE SEQUENCE [LARGE SCALE GENOMIC DNA]</scope>
    <source>
        <strain evidence="3">TRM88002</strain>
    </source>
</reference>
<comment type="caution">
    <text evidence="2">The sequence shown here is derived from an EMBL/GenBank/DDBJ whole genome shotgun (WGS) entry which is preliminary data.</text>
</comment>
<feature type="region of interest" description="Disordered" evidence="1">
    <location>
        <begin position="336"/>
        <end position="359"/>
    </location>
</feature>
<evidence type="ECO:0000313" key="2">
    <source>
        <dbReference type="EMBL" id="MCM4083083.1"/>
    </source>
</evidence>
<feature type="compositionally biased region" description="Polar residues" evidence="1">
    <location>
        <begin position="47"/>
        <end position="62"/>
    </location>
</feature>
<accession>A0ABT0YAL7</accession>
<sequence>MAFSYHSPAELQQLGEKIRDKAVRVTMDQAASYAAAQQAANNDATRSDTGQLPQVQGYTTPAQGRPDDEGNLRAYVGQAYAEIPAMFAVFGLPNPDDSRPMLDALYSVAATVEVDLQLTSRDNKIAAPSAVSPISGTASVGEVVDLIGGHMKEWTGDAALAFELYLKNNVRAAALHREIALSLALSLEAQLEINRRINTDIWEIGQKTYKALDGLDAWCPGANASKSVALLTISGAIAAVIFTGATAGAGGAAFAAAVGVEGLQSLATTLSNTGPLQNKKVDIGGLTVPPIITGMQNAMTELTKSIDAQQQELASGLTTFTQDVHANWNRILVPGPREMNDVRNADGASLKTSDSFRVR</sequence>
<keyword evidence="3" id="KW-1185">Reference proteome</keyword>
<protein>
    <submittedName>
        <fullName evidence="2">Uncharacterized protein</fullName>
    </submittedName>
</protein>
<dbReference type="RefSeq" id="WP_251802798.1">
    <property type="nucleotide sequence ID" value="NZ_JAMQOL010000054.1"/>
</dbReference>
<evidence type="ECO:0000313" key="3">
    <source>
        <dbReference type="Proteomes" id="UP001523216"/>
    </source>
</evidence>
<dbReference type="Proteomes" id="UP001523216">
    <property type="component" value="Unassembled WGS sequence"/>
</dbReference>
<organism evidence="2 3">
    <name type="scientific">Paractinoplanes hotanensis</name>
    <dbReference type="NCBI Taxonomy" id="2906497"/>
    <lineage>
        <taxon>Bacteria</taxon>
        <taxon>Bacillati</taxon>
        <taxon>Actinomycetota</taxon>
        <taxon>Actinomycetes</taxon>
        <taxon>Micromonosporales</taxon>
        <taxon>Micromonosporaceae</taxon>
        <taxon>Paractinoplanes</taxon>
    </lineage>
</organism>
<name>A0ABT0YAL7_9ACTN</name>